<dbReference type="InterPro" id="IPR003200">
    <property type="entry name" value="Nict_dMeBzImd_PRibTrfase"/>
</dbReference>
<comment type="pathway">
    <text evidence="1 10">Nucleoside biosynthesis; alpha-ribazole biosynthesis; alpha-ribazole from 5,6-dimethylbenzimidazole: step 1/2.</text>
</comment>
<dbReference type="OrthoDB" id="9781491at2"/>
<dbReference type="NCBIfam" id="NF000996">
    <property type="entry name" value="PRK00105.1"/>
    <property type="match status" value="1"/>
</dbReference>
<evidence type="ECO:0000256" key="10">
    <source>
        <dbReference type="HAMAP-Rule" id="MF_00230"/>
    </source>
</evidence>
<evidence type="ECO:0000256" key="9">
    <source>
        <dbReference type="ARBA" id="ARBA00047340"/>
    </source>
</evidence>
<keyword evidence="6 10" id="KW-0328">Glycosyltransferase</keyword>
<evidence type="ECO:0000256" key="8">
    <source>
        <dbReference type="ARBA" id="ARBA00030686"/>
    </source>
</evidence>
<dbReference type="Proteomes" id="UP000033774">
    <property type="component" value="Unassembled WGS sequence"/>
</dbReference>
<dbReference type="EMBL" id="LAJY01000216">
    <property type="protein sequence ID" value="KJV09768.1"/>
    <property type="molecule type" value="Genomic_DNA"/>
</dbReference>
<dbReference type="PATRIC" id="fig|552518.3.peg.1211"/>
<dbReference type="HAMAP" id="MF_00230">
    <property type="entry name" value="CobT"/>
    <property type="match status" value="1"/>
</dbReference>
<gene>
    <name evidence="10" type="primary">cobT</name>
    <name evidence="12" type="ORF">VZ95_09395</name>
</gene>
<evidence type="ECO:0000256" key="5">
    <source>
        <dbReference type="ARBA" id="ARBA00022573"/>
    </source>
</evidence>
<dbReference type="GO" id="GO:0009236">
    <property type="term" value="P:cobalamin biosynthetic process"/>
    <property type="evidence" value="ECO:0007669"/>
    <property type="project" value="UniProtKB-UniRule"/>
</dbReference>
<dbReference type="UniPathway" id="UPA00061">
    <property type="reaction ID" value="UER00516"/>
</dbReference>
<comment type="similarity">
    <text evidence="2 10">Belongs to the CobT family.</text>
</comment>
<dbReference type="Pfam" id="PF02277">
    <property type="entry name" value="DBI_PRT"/>
    <property type="match status" value="1"/>
</dbReference>
<dbReference type="RefSeq" id="WP_045775615.1">
    <property type="nucleotide sequence ID" value="NZ_LAJY01000216.1"/>
</dbReference>
<dbReference type="GO" id="GO:0008939">
    <property type="term" value="F:nicotinate-nucleotide-dimethylbenzimidazole phosphoribosyltransferase activity"/>
    <property type="evidence" value="ECO:0007669"/>
    <property type="project" value="UniProtKB-UniRule"/>
</dbReference>
<protein>
    <recommendedName>
        <fullName evidence="4 10">Nicotinate-nucleotide--dimethylbenzimidazole phosphoribosyltransferase</fullName>
        <shortName evidence="10">NN:DBI PRT</shortName>
        <ecNumber evidence="3 10">2.4.2.21</ecNumber>
    </recommendedName>
    <alternativeName>
        <fullName evidence="8 10">N(1)-alpha-phosphoribosyltransferase</fullName>
    </alternativeName>
</protein>
<evidence type="ECO:0000256" key="6">
    <source>
        <dbReference type="ARBA" id="ARBA00022676"/>
    </source>
</evidence>
<comment type="function">
    <text evidence="10">Catalyzes the synthesis of alpha-ribazole-5'-phosphate from nicotinate mononucleotide (NAMN) and 5,6-dimethylbenzimidazole (DMB).</text>
</comment>
<dbReference type="InterPro" id="IPR023195">
    <property type="entry name" value="Nict_dMeBzImd_PRibTrfase_N"/>
</dbReference>
<evidence type="ECO:0000256" key="2">
    <source>
        <dbReference type="ARBA" id="ARBA00007110"/>
    </source>
</evidence>
<reference evidence="12 13" key="1">
    <citation type="submission" date="2015-03" db="EMBL/GenBank/DDBJ databases">
        <title>Draft genome sequence of Elstera litoralis.</title>
        <authorList>
            <person name="Rahalkar M.C."/>
            <person name="Dhakephalkar P.K."/>
            <person name="Pore S.D."/>
            <person name="Arora P."/>
            <person name="Kapse N.G."/>
            <person name="Pandit P.S."/>
        </authorList>
    </citation>
    <scope>NUCLEOTIDE SEQUENCE [LARGE SCALE GENOMIC DNA]</scope>
    <source>
        <strain evidence="12 13">Dia-1</strain>
    </source>
</reference>
<proteinExistence type="inferred from homology"/>
<evidence type="ECO:0000256" key="7">
    <source>
        <dbReference type="ARBA" id="ARBA00022679"/>
    </source>
</evidence>
<dbReference type="InterPro" id="IPR036087">
    <property type="entry name" value="Nict_dMeBzImd_PRibTrfase_sf"/>
</dbReference>
<evidence type="ECO:0000256" key="1">
    <source>
        <dbReference type="ARBA" id="ARBA00005049"/>
    </source>
</evidence>
<sequence>MSSTPSSGRPANDTPAPDAPVTLDELRALFDKLPGPDLAAASAVATREAQLTKPAGALGRLEDFSQWLAAWQGRATPKLTRPRVAVFVANHGIAERGVSAYPASVTKQMVENFVQGGAAINQLCTLIDADLRVYELDLDAPTQDFVDAPAMNEQECARAMAYGMMAVEQGIDVLCLGEMGIGNTTVAAALCHGLYGGSPADWVGPGTGVTGTAFDTKLQVVTAGVARHRDRLTAAGTVNDPMQWLAAVGGLEIAALCGAILAARMGRTPVLLDGYVVTAAAAVLHKIDPRAIDHCLVAHLSAEPAHRLLCEKIGKRPVLDLGMRLGEGTGAALAVTVLKAAVDCHTGMATFEQAGVSGPV</sequence>
<dbReference type="EC" id="2.4.2.21" evidence="3 10"/>
<dbReference type="PANTHER" id="PTHR43463:SF1">
    <property type="entry name" value="NICOTINATE-NUCLEOTIDE--DIMETHYLBENZIMIDAZOLE PHOSPHORIBOSYLTRANSFERASE"/>
    <property type="match status" value="1"/>
</dbReference>
<dbReference type="NCBIfam" id="TIGR03160">
    <property type="entry name" value="cobT_DBIPRT"/>
    <property type="match status" value="1"/>
</dbReference>
<dbReference type="PANTHER" id="PTHR43463">
    <property type="entry name" value="NICOTINATE-NUCLEOTIDE--DIMETHYLBENZIMIDAZOLE PHOSPHORIBOSYLTRANSFERASE"/>
    <property type="match status" value="1"/>
</dbReference>
<evidence type="ECO:0000313" key="12">
    <source>
        <dbReference type="EMBL" id="KJV09768.1"/>
    </source>
</evidence>
<evidence type="ECO:0000313" key="13">
    <source>
        <dbReference type="Proteomes" id="UP000033774"/>
    </source>
</evidence>
<dbReference type="SUPFAM" id="SSF52733">
    <property type="entry name" value="Nicotinate mononucleotide:5,6-dimethylbenzimidazole phosphoribosyltransferase (CobT)"/>
    <property type="match status" value="1"/>
</dbReference>
<dbReference type="CDD" id="cd02439">
    <property type="entry name" value="DMB-PRT_CobT"/>
    <property type="match status" value="1"/>
</dbReference>
<keyword evidence="7 10" id="KW-0808">Transferase</keyword>
<feature type="region of interest" description="Disordered" evidence="11">
    <location>
        <begin position="1"/>
        <end position="20"/>
    </location>
</feature>
<keyword evidence="5 10" id="KW-0169">Cobalamin biosynthesis</keyword>
<organism evidence="12 13">
    <name type="scientific">Elstera litoralis</name>
    <dbReference type="NCBI Taxonomy" id="552518"/>
    <lineage>
        <taxon>Bacteria</taxon>
        <taxon>Pseudomonadati</taxon>
        <taxon>Pseudomonadota</taxon>
        <taxon>Alphaproteobacteria</taxon>
        <taxon>Rhodospirillales</taxon>
        <taxon>Rhodospirillaceae</taxon>
        <taxon>Elstera</taxon>
    </lineage>
</organism>
<feature type="active site" description="Proton acceptor" evidence="10">
    <location>
        <position position="327"/>
    </location>
</feature>
<dbReference type="Gene3D" id="1.10.1610.10">
    <property type="match status" value="1"/>
</dbReference>
<dbReference type="InterPro" id="IPR017846">
    <property type="entry name" value="Nict_dMeBzImd_PRibTrfase_bact"/>
</dbReference>
<dbReference type="AlphaFoldDB" id="A0A0F3IT92"/>
<evidence type="ECO:0000256" key="3">
    <source>
        <dbReference type="ARBA" id="ARBA00011991"/>
    </source>
</evidence>
<evidence type="ECO:0000256" key="11">
    <source>
        <dbReference type="SAM" id="MobiDB-lite"/>
    </source>
</evidence>
<comment type="catalytic activity">
    <reaction evidence="9 10">
        <text>5,6-dimethylbenzimidazole + nicotinate beta-D-ribonucleotide = alpha-ribazole 5'-phosphate + nicotinate + H(+)</text>
        <dbReference type="Rhea" id="RHEA:11196"/>
        <dbReference type="ChEBI" id="CHEBI:15378"/>
        <dbReference type="ChEBI" id="CHEBI:15890"/>
        <dbReference type="ChEBI" id="CHEBI:32544"/>
        <dbReference type="ChEBI" id="CHEBI:57502"/>
        <dbReference type="ChEBI" id="CHEBI:57918"/>
        <dbReference type="EC" id="2.4.2.21"/>
    </reaction>
</comment>
<name>A0A0F3IT92_9PROT</name>
<dbReference type="Gene3D" id="3.40.50.10210">
    <property type="match status" value="1"/>
</dbReference>
<comment type="caution">
    <text evidence="12">The sequence shown here is derived from an EMBL/GenBank/DDBJ whole genome shotgun (WGS) entry which is preliminary data.</text>
</comment>
<accession>A0A0F3IT92</accession>
<keyword evidence="13" id="KW-1185">Reference proteome</keyword>
<evidence type="ECO:0000256" key="4">
    <source>
        <dbReference type="ARBA" id="ARBA00015486"/>
    </source>
</evidence>